<accession>A0AAI8ZT71</accession>
<name>A0AAI8ZT71_YERFR</name>
<proteinExistence type="predicted"/>
<dbReference type="AlphaFoldDB" id="A0AAI8ZT71"/>
<keyword evidence="1" id="KW-0812">Transmembrane</keyword>
<gene>
    <name evidence="2" type="ORF">ERS008524_03272</name>
</gene>
<keyword evidence="1" id="KW-1133">Transmembrane helix</keyword>
<evidence type="ECO:0000313" key="2">
    <source>
        <dbReference type="EMBL" id="CFR08622.1"/>
    </source>
</evidence>
<evidence type="ECO:0000256" key="1">
    <source>
        <dbReference type="SAM" id="Phobius"/>
    </source>
</evidence>
<dbReference type="EMBL" id="CGCB01000025">
    <property type="protein sequence ID" value="CFR08622.1"/>
    <property type="molecule type" value="Genomic_DNA"/>
</dbReference>
<feature type="transmembrane region" description="Helical" evidence="1">
    <location>
        <begin position="35"/>
        <end position="58"/>
    </location>
</feature>
<protein>
    <submittedName>
        <fullName evidence="2">Uncharacterized protein</fullName>
    </submittedName>
</protein>
<organism evidence="2 3">
    <name type="scientific">Yersinia frederiksenii</name>
    <dbReference type="NCBI Taxonomy" id="29484"/>
    <lineage>
        <taxon>Bacteria</taxon>
        <taxon>Pseudomonadati</taxon>
        <taxon>Pseudomonadota</taxon>
        <taxon>Gammaproteobacteria</taxon>
        <taxon>Enterobacterales</taxon>
        <taxon>Yersiniaceae</taxon>
        <taxon>Yersinia</taxon>
    </lineage>
</organism>
<reference evidence="2 3" key="1">
    <citation type="submission" date="2015-03" db="EMBL/GenBank/DDBJ databases">
        <authorList>
            <consortium name="Pathogen Informatics"/>
            <person name="Murphy D."/>
        </authorList>
    </citation>
    <scope>NUCLEOTIDE SEQUENCE [LARGE SCALE GENOMIC DNA]</scope>
    <source>
        <strain evidence="2 3">3400/83</strain>
    </source>
</reference>
<dbReference type="Proteomes" id="UP000046784">
    <property type="component" value="Unassembled WGS sequence"/>
</dbReference>
<evidence type="ECO:0000313" key="3">
    <source>
        <dbReference type="Proteomes" id="UP000046784"/>
    </source>
</evidence>
<sequence length="72" mass="8323">MVNVIWSFLSQTNFAIYQQKVINFSLATVALPDLLFFRLMSIYSFTLLLNDYILLFVYKTNGDICLNYIGIG</sequence>
<comment type="caution">
    <text evidence="2">The sequence shown here is derived from an EMBL/GenBank/DDBJ whole genome shotgun (WGS) entry which is preliminary data.</text>
</comment>
<keyword evidence="1" id="KW-0472">Membrane</keyword>